<organism evidence="2 3">
    <name type="scientific">Candidatus Woesebacteria bacterium GW2011_GWD1_38_10</name>
    <dbReference type="NCBI Taxonomy" id="1618592"/>
    <lineage>
        <taxon>Bacteria</taxon>
        <taxon>Candidatus Woeseibacteriota</taxon>
    </lineage>
</organism>
<dbReference type="InterPro" id="IPR008254">
    <property type="entry name" value="Flavodoxin/NO_synth"/>
</dbReference>
<proteinExistence type="predicted"/>
<dbReference type="Gene3D" id="3.40.50.360">
    <property type="match status" value="1"/>
</dbReference>
<dbReference type="InterPro" id="IPR029039">
    <property type="entry name" value="Flavoprotein-like_sf"/>
</dbReference>
<name>A0A0G0I5X7_9BACT</name>
<evidence type="ECO:0000313" key="3">
    <source>
        <dbReference type="Proteomes" id="UP000034366"/>
    </source>
</evidence>
<dbReference type="Pfam" id="PF00258">
    <property type="entry name" value="Flavodoxin_1"/>
    <property type="match status" value="1"/>
</dbReference>
<dbReference type="GO" id="GO:0010181">
    <property type="term" value="F:FMN binding"/>
    <property type="evidence" value="ECO:0007669"/>
    <property type="project" value="InterPro"/>
</dbReference>
<sequence>MKKLVIYDSQYGNTQKVAEAVAKSISGKLLCVSDTNTTDLTGVEILIVGSPTQGGQSTQNIQAFLGSIPGGFLKNVKVAAFDTRFSENKVNFALKILIKTIGYAAPKIAKSLEAKGGKLILHPEGFIVKGKEGPLAKGELERAKKWINL</sequence>
<dbReference type="GO" id="GO:0009055">
    <property type="term" value="F:electron transfer activity"/>
    <property type="evidence" value="ECO:0007669"/>
    <property type="project" value="InterPro"/>
</dbReference>
<evidence type="ECO:0000259" key="1">
    <source>
        <dbReference type="PROSITE" id="PS50902"/>
    </source>
</evidence>
<dbReference type="PROSITE" id="PS50902">
    <property type="entry name" value="FLAVODOXIN_LIKE"/>
    <property type="match status" value="1"/>
</dbReference>
<reference evidence="2 3" key="1">
    <citation type="journal article" date="2015" name="Nature">
        <title>rRNA introns, odd ribosomes, and small enigmatic genomes across a large radiation of phyla.</title>
        <authorList>
            <person name="Brown C.T."/>
            <person name="Hug L.A."/>
            <person name="Thomas B.C."/>
            <person name="Sharon I."/>
            <person name="Castelle C.J."/>
            <person name="Singh A."/>
            <person name="Wilkins M.J."/>
            <person name="Williams K.H."/>
            <person name="Banfield J.F."/>
        </authorList>
    </citation>
    <scope>NUCLEOTIDE SEQUENCE [LARGE SCALE GENOMIC DNA]</scope>
</reference>
<comment type="caution">
    <text evidence="2">The sequence shown here is derived from an EMBL/GenBank/DDBJ whole genome shotgun (WGS) entry which is preliminary data.</text>
</comment>
<gene>
    <name evidence="2" type="ORF">US67_C0002G0016</name>
</gene>
<dbReference type="AlphaFoldDB" id="A0A0G0I5X7"/>
<dbReference type="PROSITE" id="PS00201">
    <property type="entry name" value="FLAVODOXIN"/>
    <property type="match status" value="1"/>
</dbReference>
<accession>A0A0G0I5X7</accession>
<feature type="domain" description="Flavodoxin-like" evidence="1">
    <location>
        <begin position="3"/>
        <end position="149"/>
    </location>
</feature>
<dbReference type="Proteomes" id="UP000034366">
    <property type="component" value="Unassembled WGS sequence"/>
</dbReference>
<dbReference type="InterPro" id="IPR001226">
    <property type="entry name" value="Flavodoxin_CS"/>
</dbReference>
<dbReference type="SUPFAM" id="SSF52218">
    <property type="entry name" value="Flavoproteins"/>
    <property type="match status" value="1"/>
</dbReference>
<evidence type="ECO:0000313" key="2">
    <source>
        <dbReference type="EMBL" id="KKQ50713.1"/>
    </source>
</evidence>
<protein>
    <submittedName>
        <fullName evidence="2">Flavodoxin/nitric oxide synthase</fullName>
    </submittedName>
</protein>
<dbReference type="EMBL" id="LBTW01000002">
    <property type="protein sequence ID" value="KKQ50713.1"/>
    <property type="molecule type" value="Genomic_DNA"/>
</dbReference>